<protein>
    <recommendedName>
        <fullName evidence="11">Zinc metalloproteinase</fullName>
    </recommendedName>
</protein>
<feature type="region of interest" description="Disordered" evidence="15">
    <location>
        <begin position="53"/>
        <end position="74"/>
    </location>
</feature>
<dbReference type="SUPFAM" id="SSF55486">
    <property type="entry name" value="Metalloproteases ('zincins'), catalytic domain"/>
    <property type="match status" value="1"/>
</dbReference>
<evidence type="ECO:0000256" key="15">
    <source>
        <dbReference type="SAM" id="MobiDB-lite"/>
    </source>
</evidence>
<sequence length="471" mass="52820">MKSIFYFFLSSLFIYETFGSLTRMRLQQKTREELSKDGKETFDKHLKSMEKLNKLNDKLEGKKHSKDDKDEIIKPSKFGNSELYQGDMILSPSHAEMLINEAKIKLEAKNQGKNATDKSVVDKLKKNRAYRKNNTKWKFPIPYFVDGVDSNTVDRAIKDIEANTCVRFKKEGKFSGKSGLRYFKGSGCSSTVGQTDGRVQDVSIGRGCEVLGIVQHETLHALGFYHEQARPDRDQYLTIAINNVHEKRRRNYRINGVNEADTYGIPYNYGSAMHYDKMAFTNTFDPVMITKNKLYQDVIGNAGRLAFLDFKMVNTVYCKDKCKGGVKCSNGGYEDPNKCGTCKCPYLLTGNTCTDYIKNPPACGNQNVIKLSGKPTTVKPKGKVECVYAVSSPKKVKLTFGNSNLKFNRGGGLCWPTDGIEVQYLNDKALVGVTYCDNPKGKSITSEGNLMLVKYSGNDNSQSAELTFTTA</sequence>
<feature type="domain" description="CUB" evidence="16">
    <location>
        <begin position="353"/>
        <end position="471"/>
    </location>
</feature>
<keyword evidence="7 13" id="KW-0862">Zinc</keyword>
<evidence type="ECO:0000256" key="9">
    <source>
        <dbReference type="ARBA" id="ARBA00023157"/>
    </source>
</evidence>
<organism evidence="18 19">
    <name type="scientific">Parastrongyloides trichosuri</name>
    <name type="common">Possum-specific nematode worm</name>
    <dbReference type="NCBI Taxonomy" id="131310"/>
    <lineage>
        <taxon>Eukaryota</taxon>
        <taxon>Metazoa</taxon>
        <taxon>Ecdysozoa</taxon>
        <taxon>Nematoda</taxon>
        <taxon>Chromadorea</taxon>
        <taxon>Rhabditida</taxon>
        <taxon>Tylenchina</taxon>
        <taxon>Panagrolaimomorpha</taxon>
        <taxon>Strongyloidoidea</taxon>
        <taxon>Strongyloididae</taxon>
        <taxon>Parastrongyloides</taxon>
    </lineage>
</organism>
<keyword evidence="8 13" id="KW-0482">Metalloprotease</keyword>
<dbReference type="InterPro" id="IPR006026">
    <property type="entry name" value="Peptidase_Metallo"/>
</dbReference>
<evidence type="ECO:0000256" key="5">
    <source>
        <dbReference type="ARBA" id="ARBA00022729"/>
    </source>
</evidence>
<evidence type="ECO:0000256" key="1">
    <source>
        <dbReference type="ARBA" id="ARBA00004613"/>
    </source>
</evidence>
<keyword evidence="18" id="KW-1185">Reference proteome</keyword>
<evidence type="ECO:0000259" key="16">
    <source>
        <dbReference type="PROSITE" id="PS01180"/>
    </source>
</evidence>
<dbReference type="PRINTS" id="PR00480">
    <property type="entry name" value="ASTACIN"/>
</dbReference>
<dbReference type="SMART" id="SM00235">
    <property type="entry name" value="ZnMc"/>
    <property type="match status" value="1"/>
</dbReference>
<evidence type="ECO:0000256" key="12">
    <source>
        <dbReference type="PROSITE-ProRule" id="PRU00059"/>
    </source>
</evidence>
<evidence type="ECO:0000313" key="19">
    <source>
        <dbReference type="WBParaSite" id="PTRK_0000063800.1"/>
    </source>
</evidence>
<dbReference type="InterPro" id="IPR024079">
    <property type="entry name" value="MetalloPept_cat_dom_sf"/>
</dbReference>
<comment type="subcellular location">
    <subcellularLocation>
        <location evidence="1 11">Secreted</location>
    </subcellularLocation>
</comment>
<keyword evidence="5 11" id="KW-0732">Signal</keyword>
<evidence type="ECO:0000256" key="8">
    <source>
        <dbReference type="ARBA" id="ARBA00023049"/>
    </source>
</evidence>
<dbReference type="InterPro" id="IPR034035">
    <property type="entry name" value="Astacin-like_dom"/>
</dbReference>
<evidence type="ECO:0000256" key="7">
    <source>
        <dbReference type="ARBA" id="ARBA00022833"/>
    </source>
</evidence>
<dbReference type="CDD" id="cd04280">
    <property type="entry name" value="ZnMc_astacin_like"/>
    <property type="match status" value="1"/>
</dbReference>
<evidence type="ECO:0000256" key="2">
    <source>
        <dbReference type="ARBA" id="ARBA00022525"/>
    </source>
</evidence>
<evidence type="ECO:0000256" key="10">
    <source>
        <dbReference type="ARBA" id="ARBA00023180"/>
    </source>
</evidence>
<dbReference type="PIRSF" id="PIRSF036365">
    <property type="entry name" value="Astacin_nematoda"/>
    <property type="match status" value="1"/>
</dbReference>
<dbReference type="PANTHER" id="PTHR10127">
    <property type="entry name" value="DISCOIDIN, CUB, EGF, LAMININ , AND ZINC METALLOPROTEASE DOMAIN CONTAINING"/>
    <property type="match status" value="1"/>
</dbReference>
<keyword evidence="6 13" id="KW-0378">Hydrolase</keyword>
<keyword evidence="9" id="KW-1015">Disulfide bond</keyword>
<dbReference type="PROSITE" id="PS01180">
    <property type="entry name" value="CUB"/>
    <property type="match status" value="1"/>
</dbReference>
<dbReference type="GO" id="GO:0006508">
    <property type="term" value="P:proteolysis"/>
    <property type="evidence" value="ECO:0007669"/>
    <property type="project" value="UniProtKB-KW"/>
</dbReference>
<feature type="chain" id="PRO_5013615222" description="Zinc metalloproteinase" evidence="11 14">
    <location>
        <begin position="20"/>
        <end position="471"/>
    </location>
</feature>
<proteinExistence type="predicted"/>
<keyword evidence="2 11" id="KW-0964">Secreted</keyword>
<dbReference type="GO" id="GO:0004222">
    <property type="term" value="F:metalloendopeptidase activity"/>
    <property type="evidence" value="ECO:0007669"/>
    <property type="project" value="UniProtKB-UniRule"/>
</dbReference>
<accession>A0A0N4Z1H0</accession>
<evidence type="ECO:0000256" key="3">
    <source>
        <dbReference type="ARBA" id="ARBA00022670"/>
    </source>
</evidence>
<dbReference type="Gene3D" id="3.40.390.10">
    <property type="entry name" value="Collagenase (Catalytic Domain)"/>
    <property type="match status" value="1"/>
</dbReference>
<feature type="signal peptide" evidence="11 14">
    <location>
        <begin position="1"/>
        <end position="19"/>
    </location>
</feature>
<comment type="caution">
    <text evidence="12">Lacks conserved residue(s) required for the propagation of feature annotation.</text>
</comment>
<dbReference type="InterPro" id="IPR001506">
    <property type="entry name" value="Peptidase_M12A"/>
</dbReference>
<dbReference type="WBParaSite" id="PTRK_0000063800.1">
    <property type="protein sequence ID" value="PTRK_0000063800.1"/>
    <property type="gene ID" value="PTRK_0000063800"/>
</dbReference>
<dbReference type="Proteomes" id="UP000038045">
    <property type="component" value="Unplaced"/>
</dbReference>
<evidence type="ECO:0000313" key="18">
    <source>
        <dbReference type="Proteomes" id="UP000038045"/>
    </source>
</evidence>
<keyword evidence="10" id="KW-0325">Glycoprotein</keyword>
<evidence type="ECO:0000256" key="4">
    <source>
        <dbReference type="ARBA" id="ARBA00022723"/>
    </source>
</evidence>
<dbReference type="InterPro" id="IPR017050">
    <property type="entry name" value="Metallopeptidase_nem"/>
</dbReference>
<dbReference type="PANTHER" id="PTHR10127:SF780">
    <property type="entry name" value="METALLOENDOPEPTIDASE"/>
    <property type="match status" value="1"/>
</dbReference>
<dbReference type="AlphaFoldDB" id="A0A0N4Z1H0"/>
<comment type="cofactor">
    <cofactor evidence="13 14">
        <name>Zn(2+)</name>
        <dbReference type="ChEBI" id="CHEBI:29105"/>
    </cofactor>
    <text evidence="13 14">Binds 1 zinc ion per subunit.</text>
</comment>
<feature type="binding site" evidence="13">
    <location>
        <position position="226"/>
    </location>
    <ligand>
        <name>Zn(2+)</name>
        <dbReference type="ChEBI" id="CHEBI:29105"/>
        <note>catalytic</note>
    </ligand>
</feature>
<dbReference type="GO" id="GO:0008270">
    <property type="term" value="F:zinc ion binding"/>
    <property type="evidence" value="ECO:0007669"/>
    <property type="project" value="UniProtKB-UniRule"/>
</dbReference>
<reference evidence="19" key="1">
    <citation type="submission" date="2017-02" db="UniProtKB">
        <authorList>
            <consortium name="WormBaseParasite"/>
        </authorList>
    </citation>
    <scope>IDENTIFICATION</scope>
</reference>
<dbReference type="GO" id="GO:0005576">
    <property type="term" value="C:extracellular region"/>
    <property type="evidence" value="ECO:0007669"/>
    <property type="project" value="UniProtKB-SubCell"/>
</dbReference>
<feature type="active site" evidence="13">
    <location>
        <position position="217"/>
    </location>
</feature>
<keyword evidence="3 13" id="KW-0645">Protease</keyword>
<dbReference type="InterPro" id="IPR000859">
    <property type="entry name" value="CUB_dom"/>
</dbReference>
<evidence type="ECO:0000256" key="13">
    <source>
        <dbReference type="PROSITE-ProRule" id="PRU01211"/>
    </source>
</evidence>
<dbReference type="GO" id="GO:0018996">
    <property type="term" value="P:molting cycle, collagen and cuticulin-based cuticle"/>
    <property type="evidence" value="ECO:0007669"/>
    <property type="project" value="InterPro"/>
</dbReference>
<evidence type="ECO:0000256" key="6">
    <source>
        <dbReference type="ARBA" id="ARBA00022801"/>
    </source>
</evidence>
<feature type="binding site" evidence="13">
    <location>
        <position position="220"/>
    </location>
    <ligand>
        <name>Zn(2+)</name>
        <dbReference type="ChEBI" id="CHEBI:29105"/>
        <note>catalytic</note>
    </ligand>
</feature>
<feature type="binding site" evidence="13">
    <location>
        <position position="216"/>
    </location>
    <ligand>
        <name>Zn(2+)</name>
        <dbReference type="ChEBI" id="CHEBI:29105"/>
        <note>catalytic</note>
    </ligand>
</feature>
<evidence type="ECO:0000256" key="11">
    <source>
        <dbReference type="PIRNR" id="PIRNR036365"/>
    </source>
</evidence>
<feature type="domain" description="Peptidase M12A" evidence="17">
    <location>
        <begin position="128"/>
        <end position="319"/>
    </location>
</feature>
<keyword evidence="4 13" id="KW-0479">Metal-binding</keyword>
<dbReference type="PROSITE" id="PS51864">
    <property type="entry name" value="ASTACIN"/>
    <property type="match status" value="1"/>
</dbReference>
<dbReference type="Pfam" id="PF01400">
    <property type="entry name" value="Astacin"/>
    <property type="match status" value="1"/>
</dbReference>
<evidence type="ECO:0000256" key="14">
    <source>
        <dbReference type="RuleBase" id="RU361183"/>
    </source>
</evidence>
<evidence type="ECO:0000259" key="17">
    <source>
        <dbReference type="PROSITE" id="PS51864"/>
    </source>
</evidence>
<name>A0A0N4Z1H0_PARTI</name>